<gene>
    <name evidence="10" type="ORF">EJ04DRAFT_475283</name>
</gene>
<dbReference type="Pfam" id="PF07690">
    <property type="entry name" value="MFS_1"/>
    <property type="match status" value="1"/>
</dbReference>
<feature type="transmembrane region" description="Helical" evidence="8">
    <location>
        <begin position="134"/>
        <end position="156"/>
    </location>
</feature>
<evidence type="ECO:0000256" key="6">
    <source>
        <dbReference type="ARBA" id="ARBA00023136"/>
    </source>
</evidence>
<dbReference type="PROSITE" id="PS50850">
    <property type="entry name" value="MFS"/>
    <property type="match status" value="1"/>
</dbReference>
<evidence type="ECO:0000313" key="10">
    <source>
        <dbReference type="EMBL" id="KAF2729656.1"/>
    </source>
</evidence>
<evidence type="ECO:0000259" key="9">
    <source>
        <dbReference type="PROSITE" id="PS50850"/>
    </source>
</evidence>
<feature type="region of interest" description="Disordered" evidence="7">
    <location>
        <begin position="435"/>
        <end position="454"/>
    </location>
</feature>
<keyword evidence="3" id="KW-0813">Transport</keyword>
<feature type="domain" description="Major facilitator superfamily (MFS) profile" evidence="9">
    <location>
        <begin position="45"/>
        <end position="431"/>
    </location>
</feature>
<dbReference type="Proteomes" id="UP000799444">
    <property type="component" value="Unassembled WGS sequence"/>
</dbReference>
<feature type="transmembrane region" description="Helical" evidence="8">
    <location>
        <begin position="79"/>
        <end position="98"/>
    </location>
</feature>
<comment type="similarity">
    <text evidence="2">Belongs to the major facilitator superfamily.</text>
</comment>
<keyword evidence="5 8" id="KW-1133">Transmembrane helix</keyword>
<feature type="transmembrane region" description="Helical" evidence="8">
    <location>
        <begin position="339"/>
        <end position="363"/>
    </location>
</feature>
<dbReference type="InterPro" id="IPR036259">
    <property type="entry name" value="MFS_trans_sf"/>
</dbReference>
<name>A0A9P4QRM7_9PLEO</name>
<dbReference type="SUPFAM" id="SSF103473">
    <property type="entry name" value="MFS general substrate transporter"/>
    <property type="match status" value="1"/>
</dbReference>
<dbReference type="OrthoDB" id="413079at2759"/>
<dbReference type="InterPro" id="IPR020846">
    <property type="entry name" value="MFS_dom"/>
</dbReference>
<comment type="subcellular location">
    <subcellularLocation>
        <location evidence="1">Endomembrane system</location>
        <topology evidence="1">Multi-pass membrane protein</topology>
    </subcellularLocation>
</comment>
<keyword evidence="4 8" id="KW-0812">Transmembrane</keyword>
<dbReference type="PANTHER" id="PTHR23514">
    <property type="entry name" value="BYPASS OF STOP CODON PROTEIN 6"/>
    <property type="match status" value="1"/>
</dbReference>
<feature type="transmembrane region" description="Helical" evidence="8">
    <location>
        <begin position="110"/>
        <end position="128"/>
    </location>
</feature>
<keyword evidence="6 8" id="KW-0472">Membrane</keyword>
<feature type="transmembrane region" description="Helical" evidence="8">
    <location>
        <begin position="198"/>
        <end position="218"/>
    </location>
</feature>
<evidence type="ECO:0000313" key="11">
    <source>
        <dbReference type="Proteomes" id="UP000799444"/>
    </source>
</evidence>
<dbReference type="EMBL" id="ML996239">
    <property type="protein sequence ID" value="KAF2729656.1"/>
    <property type="molecule type" value="Genomic_DNA"/>
</dbReference>
<feature type="transmembrane region" description="Helical" evidence="8">
    <location>
        <begin position="405"/>
        <end position="423"/>
    </location>
</feature>
<evidence type="ECO:0000256" key="1">
    <source>
        <dbReference type="ARBA" id="ARBA00004127"/>
    </source>
</evidence>
<evidence type="ECO:0000256" key="3">
    <source>
        <dbReference type="ARBA" id="ARBA00022448"/>
    </source>
</evidence>
<dbReference type="PANTHER" id="PTHR23514:SF3">
    <property type="entry name" value="BYPASS OF STOP CODON PROTEIN 6"/>
    <property type="match status" value="1"/>
</dbReference>
<proteinExistence type="inferred from homology"/>
<dbReference type="Gene3D" id="1.20.1250.20">
    <property type="entry name" value="MFS general substrate transporter like domains"/>
    <property type="match status" value="2"/>
</dbReference>
<dbReference type="InterPro" id="IPR011701">
    <property type="entry name" value="MFS"/>
</dbReference>
<dbReference type="GO" id="GO:0022857">
    <property type="term" value="F:transmembrane transporter activity"/>
    <property type="evidence" value="ECO:0007669"/>
    <property type="project" value="InterPro"/>
</dbReference>
<feature type="transmembrane region" description="Helical" evidence="8">
    <location>
        <begin position="254"/>
        <end position="276"/>
    </location>
</feature>
<dbReference type="AlphaFoldDB" id="A0A9P4QRM7"/>
<feature type="transmembrane region" description="Helical" evidence="8">
    <location>
        <begin position="370"/>
        <end position="393"/>
    </location>
</feature>
<feature type="transmembrane region" description="Helical" evidence="8">
    <location>
        <begin position="282"/>
        <end position="304"/>
    </location>
</feature>
<protein>
    <submittedName>
        <fullName evidence="10">MFS transporter-like protein</fullName>
    </submittedName>
</protein>
<evidence type="ECO:0000256" key="8">
    <source>
        <dbReference type="SAM" id="Phobius"/>
    </source>
</evidence>
<feature type="transmembrane region" description="Helical" evidence="8">
    <location>
        <begin position="316"/>
        <end position="333"/>
    </location>
</feature>
<dbReference type="InterPro" id="IPR051788">
    <property type="entry name" value="MFS_Transporter"/>
</dbReference>
<keyword evidence="11" id="KW-1185">Reference proteome</keyword>
<evidence type="ECO:0000256" key="2">
    <source>
        <dbReference type="ARBA" id="ARBA00008335"/>
    </source>
</evidence>
<dbReference type="FunFam" id="1.20.1250.20:FF:000286">
    <property type="entry name" value="MFS efflux transporter"/>
    <property type="match status" value="1"/>
</dbReference>
<feature type="transmembrane region" description="Helical" evidence="8">
    <location>
        <begin position="168"/>
        <end position="192"/>
    </location>
</feature>
<evidence type="ECO:0000256" key="4">
    <source>
        <dbReference type="ARBA" id="ARBA00022692"/>
    </source>
</evidence>
<dbReference type="GO" id="GO:0012505">
    <property type="term" value="C:endomembrane system"/>
    <property type="evidence" value="ECO:0007669"/>
    <property type="project" value="UniProtKB-SubCell"/>
</dbReference>
<reference evidence="10" key="1">
    <citation type="journal article" date="2020" name="Stud. Mycol.">
        <title>101 Dothideomycetes genomes: a test case for predicting lifestyles and emergence of pathogens.</title>
        <authorList>
            <person name="Haridas S."/>
            <person name="Albert R."/>
            <person name="Binder M."/>
            <person name="Bloem J."/>
            <person name="Labutti K."/>
            <person name="Salamov A."/>
            <person name="Andreopoulos B."/>
            <person name="Baker S."/>
            <person name="Barry K."/>
            <person name="Bills G."/>
            <person name="Bluhm B."/>
            <person name="Cannon C."/>
            <person name="Castanera R."/>
            <person name="Culley D."/>
            <person name="Daum C."/>
            <person name="Ezra D."/>
            <person name="Gonzalez J."/>
            <person name="Henrissat B."/>
            <person name="Kuo A."/>
            <person name="Liang C."/>
            <person name="Lipzen A."/>
            <person name="Lutzoni F."/>
            <person name="Magnuson J."/>
            <person name="Mondo S."/>
            <person name="Nolan M."/>
            <person name="Ohm R."/>
            <person name="Pangilinan J."/>
            <person name="Park H.-J."/>
            <person name="Ramirez L."/>
            <person name="Alfaro M."/>
            <person name="Sun H."/>
            <person name="Tritt A."/>
            <person name="Yoshinaga Y."/>
            <person name="Zwiers L.-H."/>
            <person name="Turgeon B."/>
            <person name="Goodwin S."/>
            <person name="Spatafora J."/>
            <person name="Crous P."/>
            <person name="Grigoriev I."/>
        </authorList>
    </citation>
    <scope>NUCLEOTIDE SEQUENCE</scope>
    <source>
        <strain evidence="10">CBS 125425</strain>
    </source>
</reference>
<organism evidence="10 11">
    <name type="scientific">Polyplosphaeria fusca</name>
    <dbReference type="NCBI Taxonomy" id="682080"/>
    <lineage>
        <taxon>Eukaryota</taxon>
        <taxon>Fungi</taxon>
        <taxon>Dikarya</taxon>
        <taxon>Ascomycota</taxon>
        <taxon>Pezizomycotina</taxon>
        <taxon>Dothideomycetes</taxon>
        <taxon>Pleosporomycetidae</taxon>
        <taxon>Pleosporales</taxon>
        <taxon>Tetraplosphaeriaceae</taxon>
        <taxon>Polyplosphaeria</taxon>
    </lineage>
</organism>
<evidence type="ECO:0000256" key="7">
    <source>
        <dbReference type="SAM" id="MobiDB-lite"/>
    </source>
</evidence>
<evidence type="ECO:0000256" key="5">
    <source>
        <dbReference type="ARBA" id="ARBA00022989"/>
    </source>
</evidence>
<comment type="caution">
    <text evidence="10">The sequence shown here is derived from an EMBL/GenBank/DDBJ whole genome shotgun (WGS) entry which is preliminary data.</text>
</comment>
<accession>A0A9P4QRM7</accession>
<sequence>MPPPDISPDETSPLLHPPELLIPATQNVLEISTAPSNPQTSQSFRIGSAMCSFAVNGLFQSSIGVMLPPLSEQYSLTDIHVSLIFLVGPAGYLLAAYCNGFIHSRYGQRGVAFLGPLLHMVSAILIAIHPPFPVVLVAFGMTGVGIGFLDGPWCAWAGAMEKASMVSGLLHGSFSLGAAAGPFIASVVMHAAHKPWYTWYYIMAVVSLLELFVLLTAFRYEDAARYRALHADDETYKMADWKAIFKHPATWVCAAYYLAYVGNETAISGWLVSYIARSRHATLYIASLSSSEFWAGMAVGRLALGFFTDRFGVRQATTFYFVCAILVEVLFTATKSSVASVVFATLMGFFMGPLFPSGIVVLTRLLPNDLHIAAVSFVASIGQVGGALLPFGIGALVDSMSIDVFPYAIIVFSTLSLAIWIVYARLRPKPAIEGSQEHDTGIDSLLGPATEESQ</sequence>
<dbReference type="GO" id="GO:0016020">
    <property type="term" value="C:membrane"/>
    <property type="evidence" value="ECO:0007669"/>
    <property type="project" value="TreeGrafter"/>
</dbReference>